<keyword evidence="2" id="KW-1185">Reference proteome</keyword>
<accession>A0ABR1E3W8</accession>
<reference evidence="1 2" key="1">
    <citation type="submission" date="2023-08" db="EMBL/GenBank/DDBJ databases">
        <title>A Necator americanus chromosomal reference genome.</title>
        <authorList>
            <person name="Ilik V."/>
            <person name="Petrzelkova K.J."/>
            <person name="Pardy F."/>
            <person name="Fuh T."/>
            <person name="Niatou-Singa F.S."/>
            <person name="Gouil Q."/>
            <person name="Baker L."/>
            <person name="Ritchie M.E."/>
            <person name="Jex A.R."/>
            <person name="Gazzola D."/>
            <person name="Li H."/>
            <person name="Toshio Fujiwara R."/>
            <person name="Zhan B."/>
            <person name="Aroian R.V."/>
            <person name="Pafco B."/>
            <person name="Schwarz E.M."/>
        </authorList>
    </citation>
    <scope>NUCLEOTIDE SEQUENCE [LARGE SCALE GENOMIC DNA]</scope>
    <source>
        <strain evidence="1 2">Aroian</strain>
        <tissue evidence="1">Whole animal</tissue>
    </source>
</reference>
<evidence type="ECO:0000313" key="2">
    <source>
        <dbReference type="Proteomes" id="UP001303046"/>
    </source>
</evidence>
<evidence type="ECO:0000313" key="1">
    <source>
        <dbReference type="EMBL" id="KAK6757300.1"/>
    </source>
</evidence>
<dbReference type="EMBL" id="JAVFWL010000005">
    <property type="protein sequence ID" value="KAK6757300.1"/>
    <property type="molecule type" value="Genomic_DNA"/>
</dbReference>
<dbReference type="Proteomes" id="UP001303046">
    <property type="component" value="Unassembled WGS sequence"/>
</dbReference>
<dbReference type="Pfam" id="PF17303">
    <property type="entry name" value="DUF5352"/>
    <property type="match status" value="1"/>
</dbReference>
<dbReference type="InterPro" id="IPR035274">
    <property type="entry name" value="DUF5352"/>
</dbReference>
<gene>
    <name evidence="1" type="primary">Necator_chrV.g20034</name>
    <name evidence="1" type="ORF">RB195_015242</name>
</gene>
<evidence type="ECO:0008006" key="3">
    <source>
        <dbReference type="Google" id="ProtNLM"/>
    </source>
</evidence>
<organism evidence="1 2">
    <name type="scientific">Necator americanus</name>
    <name type="common">Human hookworm</name>
    <dbReference type="NCBI Taxonomy" id="51031"/>
    <lineage>
        <taxon>Eukaryota</taxon>
        <taxon>Metazoa</taxon>
        <taxon>Ecdysozoa</taxon>
        <taxon>Nematoda</taxon>
        <taxon>Chromadorea</taxon>
        <taxon>Rhabditida</taxon>
        <taxon>Rhabditina</taxon>
        <taxon>Rhabditomorpha</taxon>
        <taxon>Strongyloidea</taxon>
        <taxon>Ancylostomatidae</taxon>
        <taxon>Bunostominae</taxon>
        <taxon>Necator</taxon>
    </lineage>
</organism>
<name>A0ABR1E3W8_NECAM</name>
<proteinExistence type="predicted"/>
<sequence>MSRIEKPIIECKPLYCRYIDDCCAICPVQAELYTCFKLLNQQYPHIKFTREQPIYGRMIKQVLITAVVGIAAGNICTDDTGTWTFAIAEGVTDFAHGGVPLNKSFNCFEGCLATGTAVQNFKVALNGSTAVLKERKLGTKAERLARLQKMRDDGDDPNADSCIDPVLRTDIANALNKVVDHSCKGIVKTLLFNLNRPGWAVNCVDFDEMSLDGIVEDLNFCAYTGIVPPLIFDIRLGKIDMS</sequence>
<protein>
    <recommendedName>
        <fullName evidence="3">Reverse transcriptase domain-containing protein</fullName>
    </recommendedName>
</protein>
<comment type="caution">
    <text evidence="1">The sequence shown here is derived from an EMBL/GenBank/DDBJ whole genome shotgun (WGS) entry which is preliminary data.</text>
</comment>